<dbReference type="SMART" id="SM00213">
    <property type="entry name" value="UBQ"/>
    <property type="match status" value="2"/>
</dbReference>
<evidence type="ECO:0000313" key="10">
    <source>
        <dbReference type="Proteomes" id="UP000663760"/>
    </source>
</evidence>
<evidence type="ECO:0000256" key="5">
    <source>
        <dbReference type="ARBA" id="ARBA00022777"/>
    </source>
</evidence>
<gene>
    <name evidence="9" type="ORF">SI8410_09013171</name>
</gene>
<comment type="similarity">
    <text evidence="1">Belongs to the PI3/PI4-kinase family. Type II PI4K subfamily.</text>
</comment>
<protein>
    <recommendedName>
        <fullName evidence="2">1-phosphatidylinositol 4-kinase</fullName>
        <ecNumber evidence="2">2.7.1.67</ecNumber>
    </recommendedName>
</protein>
<evidence type="ECO:0000256" key="2">
    <source>
        <dbReference type="ARBA" id="ARBA00012169"/>
    </source>
</evidence>
<name>A0A7I8KXG2_SPIIN</name>
<dbReference type="AlphaFoldDB" id="A0A7I8KXG2"/>
<evidence type="ECO:0000256" key="6">
    <source>
        <dbReference type="ARBA" id="ARBA00022840"/>
    </source>
</evidence>
<proteinExistence type="inferred from homology"/>
<dbReference type="PANTHER" id="PTHR45800">
    <property type="entry name" value="PHOSPHATIDYLINOSITOL 4-KINASE GAMMA"/>
    <property type="match status" value="1"/>
</dbReference>
<dbReference type="InterPro" id="IPR000403">
    <property type="entry name" value="PI3/4_kinase_cat_dom"/>
</dbReference>
<feature type="domain" description="Ubiquitin-like" evidence="7">
    <location>
        <begin position="34"/>
        <end position="107"/>
    </location>
</feature>
<organism evidence="9 10">
    <name type="scientific">Spirodela intermedia</name>
    <name type="common">Intermediate duckweed</name>
    <dbReference type="NCBI Taxonomy" id="51605"/>
    <lineage>
        <taxon>Eukaryota</taxon>
        <taxon>Viridiplantae</taxon>
        <taxon>Streptophyta</taxon>
        <taxon>Embryophyta</taxon>
        <taxon>Tracheophyta</taxon>
        <taxon>Spermatophyta</taxon>
        <taxon>Magnoliopsida</taxon>
        <taxon>Liliopsida</taxon>
        <taxon>Araceae</taxon>
        <taxon>Lemnoideae</taxon>
        <taxon>Spirodela</taxon>
    </lineage>
</organism>
<dbReference type="GO" id="GO:0005524">
    <property type="term" value="F:ATP binding"/>
    <property type="evidence" value="ECO:0007669"/>
    <property type="project" value="UniProtKB-KW"/>
</dbReference>
<dbReference type="SUPFAM" id="SSF54236">
    <property type="entry name" value="Ubiquitin-like"/>
    <property type="match status" value="2"/>
</dbReference>
<feature type="domain" description="PI3K/PI4K catalytic" evidence="8">
    <location>
        <begin position="260"/>
        <end position="558"/>
    </location>
</feature>
<evidence type="ECO:0000256" key="4">
    <source>
        <dbReference type="ARBA" id="ARBA00022741"/>
    </source>
</evidence>
<dbReference type="Pfam" id="PF00454">
    <property type="entry name" value="PI3_PI4_kinase"/>
    <property type="match status" value="1"/>
</dbReference>
<evidence type="ECO:0000259" key="8">
    <source>
        <dbReference type="PROSITE" id="PS50290"/>
    </source>
</evidence>
<feature type="domain" description="Ubiquitin-like" evidence="7">
    <location>
        <begin position="112"/>
        <end position="189"/>
    </location>
</feature>
<keyword evidence="10" id="KW-1185">Reference proteome</keyword>
<dbReference type="SUPFAM" id="SSF56112">
    <property type="entry name" value="Protein kinase-like (PK-like)"/>
    <property type="match status" value="1"/>
</dbReference>
<evidence type="ECO:0000259" key="7">
    <source>
        <dbReference type="PROSITE" id="PS50053"/>
    </source>
</evidence>
<evidence type="ECO:0000256" key="3">
    <source>
        <dbReference type="ARBA" id="ARBA00022679"/>
    </source>
</evidence>
<dbReference type="InterPro" id="IPR044571">
    <property type="entry name" value="P4KG1-8"/>
</dbReference>
<dbReference type="OrthoDB" id="5839at2759"/>
<keyword evidence="3" id="KW-0808">Transferase</keyword>
<dbReference type="PROSITE" id="PS50053">
    <property type="entry name" value="UBIQUITIN_2"/>
    <property type="match status" value="2"/>
</dbReference>
<dbReference type="InterPro" id="IPR011009">
    <property type="entry name" value="Kinase-like_dom_sf"/>
</dbReference>
<accession>A0A7I8KXG2</accession>
<keyword evidence="6" id="KW-0067">ATP-binding</keyword>
<evidence type="ECO:0000313" key="9">
    <source>
        <dbReference type="EMBL" id="CAA7402493.1"/>
    </source>
</evidence>
<dbReference type="PROSITE" id="PS50290">
    <property type="entry name" value="PI3_4_KINASE_3"/>
    <property type="match status" value="1"/>
</dbReference>
<evidence type="ECO:0000256" key="1">
    <source>
        <dbReference type="ARBA" id="ARBA00008941"/>
    </source>
</evidence>
<dbReference type="EC" id="2.7.1.67" evidence="2"/>
<keyword evidence="5" id="KW-0418">Kinase</keyword>
<dbReference type="Gene3D" id="3.10.20.90">
    <property type="entry name" value="Phosphatidylinositol 3-kinase Catalytic Subunit, Chain A, domain 1"/>
    <property type="match status" value="2"/>
</dbReference>
<keyword evidence="4" id="KW-0547">Nucleotide-binding</keyword>
<dbReference type="Pfam" id="PF00240">
    <property type="entry name" value="ubiquitin"/>
    <property type="match status" value="2"/>
</dbReference>
<reference evidence="9" key="1">
    <citation type="submission" date="2020-02" db="EMBL/GenBank/DDBJ databases">
        <authorList>
            <person name="Scholz U."/>
            <person name="Mascher M."/>
            <person name="Fiebig A."/>
        </authorList>
    </citation>
    <scope>NUCLEOTIDE SEQUENCE</scope>
</reference>
<dbReference type="Proteomes" id="UP000663760">
    <property type="component" value="Chromosome 9"/>
</dbReference>
<dbReference type="GO" id="GO:0004430">
    <property type="term" value="F:1-phosphatidylinositol 4-kinase activity"/>
    <property type="evidence" value="ECO:0007669"/>
    <property type="project" value="UniProtKB-EC"/>
</dbReference>
<dbReference type="InterPro" id="IPR000626">
    <property type="entry name" value="Ubiquitin-like_dom"/>
</dbReference>
<dbReference type="EMBL" id="LR746272">
    <property type="protein sequence ID" value="CAA7402493.1"/>
    <property type="molecule type" value="Genomic_DNA"/>
</dbReference>
<sequence length="576" mass="63852">MSSAGIVLSPLPEDPLSLLGVDGSRSPHCTAEYIFIYLSFSSGSARIPMRVLASESIASVKLRIQGCKGFVVKKQKLIFDGRELARNECLIRDYGVGNGNILHLALRLSDLRTITVKTTFGREYKFHVEQNKNIGYIKQQIASKRNGFAHPSEQKLICNGEELDDQCLIEEISSDKDAVIHLVLCKSSKIRSKPVEKDFELSIETSDICESKSFEVPQIFEREQQSRYLLLEPVIVNPKVELLPVIHDMIRATVAGLEKGNVPVRSSEGSGGAYFMHGKSGQKYVAVFKPIDEEPMAVNNPQGLPLSVDGEGLKRGTRVGEGALREVAAYLLDHPIGGRRSSLHSGTGFAGVPPTVMARCLHEGFNHPDGFTSAAKNIKIGSLQMFMENVGTCDDMGPRAFPLENVHKISVLDIRLANADRHGGNILVCKEGEEHRIRLVPIDHGYCLPENFEDCTFEWLYWPQAREPFSPEIIEYIRSLDAEEDIALLKFHGWELSLECARTLRISTMLLKKGVEKGLTPFAIGSIMCRETLKKESVIEEIVREASEAVIPGTSESAFLESVSEAMDRRLGTLPM</sequence>
<dbReference type="InterPro" id="IPR029071">
    <property type="entry name" value="Ubiquitin-like_domsf"/>
</dbReference>
<dbReference type="PANTHER" id="PTHR45800:SF4">
    <property type="entry name" value="PHOSPHATIDYLINOSITOL 4-KINASE GAMMA 3"/>
    <property type="match status" value="1"/>
</dbReference>
<dbReference type="CDD" id="cd17039">
    <property type="entry name" value="Ubl_ubiquitin_like"/>
    <property type="match status" value="1"/>
</dbReference>